<keyword evidence="6 8" id="KW-0418">Kinase</keyword>
<dbReference type="InterPro" id="IPR002478">
    <property type="entry name" value="PUA"/>
</dbReference>
<dbReference type="CDD" id="cd21157">
    <property type="entry name" value="PUA_G5K"/>
    <property type="match status" value="1"/>
</dbReference>
<accession>A0A511R3B7</accession>
<feature type="binding site" evidence="8">
    <location>
        <position position="55"/>
    </location>
    <ligand>
        <name>substrate</name>
    </ligand>
</feature>
<dbReference type="UniPathway" id="UPA00098">
    <property type="reaction ID" value="UER00359"/>
</dbReference>
<dbReference type="InterPro" id="IPR001048">
    <property type="entry name" value="Asp/Glu/Uridylate_kinase"/>
</dbReference>
<feature type="binding site" evidence="8">
    <location>
        <position position="154"/>
    </location>
    <ligand>
        <name>substrate</name>
    </ligand>
</feature>
<dbReference type="HAMAP" id="MF_00456">
    <property type="entry name" value="ProB"/>
    <property type="match status" value="1"/>
</dbReference>
<dbReference type="FunFam" id="2.30.130.10:FF:000007">
    <property type="entry name" value="Glutamate 5-kinase"/>
    <property type="match status" value="1"/>
</dbReference>
<dbReference type="RefSeq" id="WP_119341533.1">
    <property type="nucleotide sequence ID" value="NZ_BJXL01000041.1"/>
</dbReference>
<evidence type="ECO:0000256" key="2">
    <source>
        <dbReference type="ARBA" id="ARBA00022605"/>
    </source>
</evidence>
<dbReference type="SUPFAM" id="SSF88697">
    <property type="entry name" value="PUA domain-like"/>
    <property type="match status" value="1"/>
</dbReference>
<dbReference type="SMART" id="SM00359">
    <property type="entry name" value="PUA"/>
    <property type="match status" value="1"/>
</dbReference>
<dbReference type="PANTHER" id="PTHR43654">
    <property type="entry name" value="GLUTAMATE 5-KINASE"/>
    <property type="match status" value="1"/>
</dbReference>
<dbReference type="InterPro" id="IPR019797">
    <property type="entry name" value="Glutamate_5-kinase_CS"/>
</dbReference>
<feature type="binding site" evidence="8">
    <location>
        <position position="142"/>
    </location>
    <ligand>
        <name>substrate</name>
    </ligand>
</feature>
<evidence type="ECO:0000313" key="10">
    <source>
        <dbReference type="EMBL" id="GEM83372.1"/>
    </source>
</evidence>
<dbReference type="AlphaFoldDB" id="A0A511R3B7"/>
<dbReference type="PANTHER" id="PTHR43654:SF1">
    <property type="entry name" value="ISOPENTENYL PHOSPHATE KINASE"/>
    <property type="match status" value="1"/>
</dbReference>
<keyword evidence="2 8" id="KW-0028">Amino-acid biosynthesis</keyword>
<dbReference type="GO" id="GO:0055129">
    <property type="term" value="P:L-proline biosynthetic process"/>
    <property type="evidence" value="ECO:0007669"/>
    <property type="project" value="UniProtKB-UniRule"/>
</dbReference>
<dbReference type="CDD" id="cd04242">
    <property type="entry name" value="AAK_G5K_ProB"/>
    <property type="match status" value="1"/>
</dbReference>
<evidence type="ECO:0000256" key="5">
    <source>
        <dbReference type="ARBA" id="ARBA00022741"/>
    </source>
</evidence>
<dbReference type="Gene3D" id="2.30.130.10">
    <property type="entry name" value="PUA domain"/>
    <property type="match status" value="1"/>
</dbReference>
<dbReference type="SUPFAM" id="SSF53633">
    <property type="entry name" value="Carbamate kinase-like"/>
    <property type="match status" value="1"/>
</dbReference>
<dbReference type="InterPro" id="IPR011529">
    <property type="entry name" value="Glu_5kinase"/>
</dbReference>
<comment type="function">
    <text evidence="8">Catalyzes the transfer of a phosphate group to glutamate to form L-glutamate 5-phosphate.</text>
</comment>
<gene>
    <name evidence="8 10" type="primary">proB</name>
    <name evidence="10" type="ORF">MHY01S_15380</name>
</gene>
<comment type="similarity">
    <text evidence="8">Belongs to the glutamate 5-kinase family.</text>
</comment>
<comment type="pathway">
    <text evidence="8">Amino-acid biosynthesis; L-proline biosynthesis; L-glutamate 5-semialdehyde from L-glutamate: step 1/2.</text>
</comment>
<feature type="domain" description="PUA" evidence="9">
    <location>
        <begin position="282"/>
        <end position="365"/>
    </location>
</feature>
<evidence type="ECO:0000256" key="6">
    <source>
        <dbReference type="ARBA" id="ARBA00022777"/>
    </source>
</evidence>
<dbReference type="InterPro" id="IPR015947">
    <property type="entry name" value="PUA-like_sf"/>
</dbReference>
<dbReference type="Pfam" id="PF00696">
    <property type="entry name" value="AA_kinase"/>
    <property type="match status" value="1"/>
</dbReference>
<dbReference type="EMBL" id="BJXL01000041">
    <property type="protein sequence ID" value="GEM83372.1"/>
    <property type="molecule type" value="Genomic_DNA"/>
</dbReference>
<keyword evidence="3 8" id="KW-0641">Proline biosynthesis</keyword>
<dbReference type="InterPro" id="IPR005715">
    <property type="entry name" value="Glu_5kinase/COase_Synthase"/>
</dbReference>
<dbReference type="Pfam" id="PF01472">
    <property type="entry name" value="PUA"/>
    <property type="match status" value="1"/>
</dbReference>
<feature type="binding site" evidence="8">
    <location>
        <begin position="174"/>
        <end position="175"/>
    </location>
    <ligand>
        <name>ATP</name>
        <dbReference type="ChEBI" id="CHEBI:30616"/>
    </ligand>
</feature>
<evidence type="ECO:0000256" key="8">
    <source>
        <dbReference type="HAMAP-Rule" id="MF_00456"/>
    </source>
</evidence>
<dbReference type="GO" id="GO:0004349">
    <property type="term" value="F:glutamate 5-kinase activity"/>
    <property type="evidence" value="ECO:0007669"/>
    <property type="project" value="UniProtKB-UniRule"/>
</dbReference>
<dbReference type="FunFam" id="3.40.1160.10:FF:000018">
    <property type="entry name" value="Glutamate 5-kinase"/>
    <property type="match status" value="1"/>
</dbReference>
<comment type="caution">
    <text evidence="10">The sequence shown here is derived from an EMBL/GenBank/DDBJ whole genome shotgun (WGS) entry which is preliminary data.</text>
</comment>
<dbReference type="OrthoDB" id="9804434at2"/>
<dbReference type="PRINTS" id="PR00474">
    <property type="entry name" value="GLU5KINASE"/>
</dbReference>
<organism evidence="10 11">
    <name type="scientific">Meiothermus hypogaeus NBRC 106114</name>
    <dbReference type="NCBI Taxonomy" id="1227553"/>
    <lineage>
        <taxon>Bacteria</taxon>
        <taxon>Thermotogati</taxon>
        <taxon>Deinococcota</taxon>
        <taxon>Deinococci</taxon>
        <taxon>Thermales</taxon>
        <taxon>Thermaceae</taxon>
        <taxon>Meiothermus</taxon>
    </lineage>
</organism>
<evidence type="ECO:0000256" key="4">
    <source>
        <dbReference type="ARBA" id="ARBA00022679"/>
    </source>
</evidence>
<dbReference type="GO" id="GO:0005829">
    <property type="term" value="C:cytosol"/>
    <property type="evidence" value="ECO:0007669"/>
    <property type="project" value="TreeGrafter"/>
</dbReference>
<name>A0A511R3B7_9DEIN</name>
<feature type="binding site" evidence="8">
    <location>
        <position position="18"/>
    </location>
    <ligand>
        <name>ATP</name>
        <dbReference type="ChEBI" id="CHEBI:30616"/>
    </ligand>
</feature>
<dbReference type="PROSITE" id="PS50890">
    <property type="entry name" value="PUA"/>
    <property type="match status" value="1"/>
</dbReference>
<proteinExistence type="inferred from homology"/>
<dbReference type="Gene3D" id="3.40.1160.10">
    <property type="entry name" value="Acetylglutamate kinase-like"/>
    <property type="match status" value="1"/>
</dbReference>
<evidence type="ECO:0000313" key="11">
    <source>
        <dbReference type="Proteomes" id="UP000321197"/>
    </source>
</evidence>
<protein>
    <recommendedName>
        <fullName evidence="8">Glutamate 5-kinase</fullName>
        <ecNumber evidence="8">2.7.2.11</ecNumber>
    </recommendedName>
    <alternativeName>
        <fullName evidence="8">Gamma-glutamyl kinase</fullName>
        <shortName evidence="8">GK</shortName>
    </alternativeName>
</protein>
<evidence type="ECO:0000259" key="9">
    <source>
        <dbReference type="SMART" id="SM00359"/>
    </source>
</evidence>
<dbReference type="InterPro" id="IPR036974">
    <property type="entry name" value="PUA_sf"/>
</dbReference>
<dbReference type="GO" id="GO:0003723">
    <property type="term" value="F:RNA binding"/>
    <property type="evidence" value="ECO:0007669"/>
    <property type="project" value="InterPro"/>
</dbReference>
<feature type="binding site" evidence="8">
    <location>
        <begin position="216"/>
        <end position="222"/>
    </location>
    <ligand>
        <name>ATP</name>
        <dbReference type="ChEBI" id="CHEBI:30616"/>
    </ligand>
</feature>
<dbReference type="Proteomes" id="UP000321197">
    <property type="component" value="Unassembled WGS sequence"/>
</dbReference>
<dbReference type="NCBIfam" id="TIGR01027">
    <property type="entry name" value="proB"/>
    <property type="match status" value="1"/>
</dbReference>
<dbReference type="EC" id="2.7.2.11" evidence="8"/>
<dbReference type="InterPro" id="IPR001057">
    <property type="entry name" value="Glu/AcGlu_kinase"/>
</dbReference>
<dbReference type="PIRSF" id="PIRSF000729">
    <property type="entry name" value="GK"/>
    <property type="match status" value="1"/>
</dbReference>
<dbReference type="InterPro" id="IPR036393">
    <property type="entry name" value="AceGlu_kinase-like_sf"/>
</dbReference>
<dbReference type="InterPro" id="IPR041739">
    <property type="entry name" value="G5K_ProB"/>
</dbReference>
<reference evidence="10 11" key="1">
    <citation type="submission" date="2019-07" db="EMBL/GenBank/DDBJ databases">
        <title>Whole genome shotgun sequence of Meiothermus hypogaeus NBRC 106114.</title>
        <authorList>
            <person name="Hosoyama A."/>
            <person name="Uohara A."/>
            <person name="Ohji S."/>
            <person name="Ichikawa N."/>
        </authorList>
    </citation>
    <scope>NUCLEOTIDE SEQUENCE [LARGE SCALE GENOMIC DNA]</scope>
    <source>
        <strain evidence="10 11">NBRC 106114</strain>
    </source>
</reference>
<comment type="catalytic activity">
    <reaction evidence="8">
        <text>L-glutamate + ATP = L-glutamyl 5-phosphate + ADP</text>
        <dbReference type="Rhea" id="RHEA:14877"/>
        <dbReference type="ChEBI" id="CHEBI:29985"/>
        <dbReference type="ChEBI" id="CHEBI:30616"/>
        <dbReference type="ChEBI" id="CHEBI:58274"/>
        <dbReference type="ChEBI" id="CHEBI:456216"/>
        <dbReference type="EC" id="2.7.2.11"/>
    </reaction>
</comment>
<comment type="subcellular location">
    <subcellularLocation>
        <location evidence="8">Cytoplasm</location>
    </subcellularLocation>
</comment>
<keyword evidence="7 8" id="KW-0067">ATP-binding</keyword>
<evidence type="ECO:0000256" key="7">
    <source>
        <dbReference type="ARBA" id="ARBA00022840"/>
    </source>
</evidence>
<dbReference type="PROSITE" id="PS00902">
    <property type="entry name" value="GLUTAMATE_5_KINASE"/>
    <property type="match status" value="1"/>
</dbReference>
<keyword evidence="1 8" id="KW-0963">Cytoplasm</keyword>
<evidence type="ECO:0000256" key="1">
    <source>
        <dbReference type="ARBA" id="ARBA00022490"/>
    </source>
</evidence>
<sequence length="379" mass="41164">MMVRRPLEVQTFRRLVVKVGSAVLSGPRGRQQQLAIAAQIAALRSEGREVVLVSSGAQAIGMQKLGLTEKPRSMPGKQALAAVGQPTLMYLWEQAFSWYDLKVAQVLLTAEDLGHRHRYLNARQTLETLLEWGIVPIINENDTVMVEEIKFGDNDQLSALIATLVGADLLVLLSDIEALYEADPRTDPQAKPIPYVERVDTRVLRMAGDSPGRVGTGGMKSKLLAAEKAQAAGIPTLLLPGTHPQSIAEALRGEPIGTLFAGGSRRYSGRKLWLYQLPKPQGEVVVDAGAALALRQGGASLLPAGILEVRGQFGVGEAVRCLDEEDNLIGVGLVNYSATELARIRRKKTKDIEAILGYKNTDEAIHRDYFALVSELEGM</sequence>
<evidence type="ECO:0000256" key="3">
    <source>
        <dbReference type="ARBA" id="ARBA00022650"/>
    </source>
</evidence>
<keyword evidence="5 8" id="KW-0547">Nucleotide-binding</keyword>
<keyword evidence="4 8" id="KW-0808">Transferase</keyword>
<dbReference type="GO" id="GO:0005524">
    <property type="term" value="F:ATP binding"/>
    <property type="evidence" value="ECO:0007669"/>
    <property type="project" value="UniProtKB-KW"/>
</dbReference>